<keyword evidence="2 8" id="KW-0812">Transmembrane</keyword>
<dbReference type="Pfam" id="PF00001">
    <property type="entry name" value="7tm_1"/>
    <property type="match status" value="2"/>
</dbReference>
<evidence type="ECO:0000256" key="6">
    <source>
        <dbReference type="ARBA" id="ARBA00023170"/>
    </source>
</evidence>
<dbReference type="PROSITE" id="PS00237">
    <property type="entry name" value="G_PROTEIN_RECEP_F1_1"/>
    <property type="match status" value="1"/>
</dbReference>
<accession>O93414</accession>
<dbReference type="GO" id="GO:0009755">
    <property type="term" value="P:hormone-mediated signaling pathway"/>
    <property type="evidence" value="ECO:0007669"/>
    <property type="project" value="TreeGrafter"/>
</dbReference>
<comment type="similarity">
    <text evidence="8">Belongs to the G-protein coupled receptor 1 family.</text>
</comment>
<feature type="transmembrane region" description="Helical" evidence="10">
    <location>
        <begin position="318"/>
        <end position="344"/>
    </location>
</feature>
<dbReference type="PROSITE" id="PS50262">
    <property type="entry name" value="G_PROTEIN_RECEP_F1_2"/>
    <property type="match status" value="1"/>
</dbReference>
<feature type="compositionally biased region" description="Basic and acidic residues" evidence="9">
    <location>
        <begin position="250"/>
        <end position="285"/>
    </location>
</feature>
<evidence type="ECO:0000256" key="8">
    <source>
        <dbReference type="RuleBase" id="RU000688"/>
    </source>
</evidence>
<evidence type="ECO:0000256" key="2">
    <source>
        <dbReference type="ARBA" id="ARBA00022692"/>
    </source>
</evidence>
<feature type="transmembrane region" description="Helical" evidence="10">
    <location>
        <begin position="113"/>
        <end position="134"/>
    </location>
</feature>
<protein>
    <submittedName>
        <fullName evidence="12">Orphan G protein-coupled receptor</fullName>
    </submittedName>
</protein>
<feature type="transmembrane region" description="Helical" evidence="10">
    <location>
        <begin position="499"/>
        <end position="519"/>
    </location>
</feature>
<feature type="compositionally biased region" description="Gly residues" evidence="9">
    <location>
        <begin position="287"/>
        <end position="299"/>
    </location>
</feature>
<feature type="transmembrane region" description="Helical" evidence="10">
    <location>
        <begin position="34"/>
        <end position="62"/>
    </location>
</feature>
<evidence type="ECO:0000256" key="1">
    <source>
        <dbReference type="ARBA" id="ARBA00004141"/>
    </source>
</evidence>
<feature type="transmembrane region" description="Helical" evidence="10">
    <location>
        <begin position="74"/>
        <end position="93"/>
    </location>
</feature>
<feature type="transmembrane region" description="Helical" evidence="10">
    <location>
        <begin position="155"/>
        <end position="177"/>
    </location>
</feature>
<comment type="subcellular location">
    <subcellularLocation>
        <location evidence="1">Membrane</location>
        <topology evidence="1">Multi-pass membrane protein</topology>
    </subcellularLocation>
</comment>
<evidence type="ECO:0000313" key="12">
    <source>
        <dbReference type="EMBL" id="AAC33474.1"/>
    </source>
</evidence>
<proteinExistence type="inferred from homology"/>
<dbReference type="GO" id="GO:0001616">
    <property type="term" value="F:growth hormone secretagogue receptor activity"/>
    <property type="evidence" value="ECO:0007669"/>
    <property type="project" value="TreeGrafter"/>
</dbReference>
<evidence type="ECO:0000256" key="3">
    <source>
        <dbReference type="ARBA" id="ARBA00022989"/>
    </source>
</evidence>
<dbReference type="PRINTS" id="PR00237">
    <property type="entry name" value="GPCRRHODOPSN"/>
</dbReference>
<dbReference type="InterPro" id="IPR000276">
    <property type="entry name" value="GPCR_Rhodpsn"/>
</dbReference>
<dbReference type="GO" id="GO:0005886">
    <property type="term" value="C:plasma membrane"/>
    <property type="evidence" value="ECO:0007669"/>
    <property type="project" value="TreeGrafter"/>
</dbReference>
<evidence type="ECO:0000256" key="10">
    <source>
        <dbReference type="SAM" id="Phobius"/>
    </source>
</evidence>
<evidence type="ECO:0000256" key="4">
    <source>
        <dbReference type="ARBA" id="ARBA00023040"/>
    </source>
</evidence>
<feature type="transmembrane region" description="Helical" evidence="10">
    <location>
        <begin position="365"/>
        <end position="382"/>
    </location>
</feature>
<feature type="region of interest" description="Disordered" evidence="9">
    <location>
        <begin position="418"/>
        <end position="482"/>
    </location>
</feature>
<name>O93414_9TELE</name>
<evidence type="ECO:0000256" key="7">
    <source>
        <dbReference type="ARBA" id="ARBA00023224"/>
    </source>
</evidence>
<keyword evidence="3 10" id="KW-1133">Transmembrane helix</keyword>
<reference evidence="12" key="1">
    <citation type="journal article" date="2000" name="Mol. Endocrinol.">
        <title>Ligand activation domain of human orphan growth hormone (GH) secretagogue receptor (GHS-R) conserved from Pufferfish to humans.</title>
        <authorList>
            <person name="Palyha O.C."/>
            <person name="Feighner S.D."/>
            <person name="Tan C.P."/>
            <person name="McKee K.K."/>
            <person name="Hreniuk D.L."/>
            <person name="Gao Y.D."/>
            <person name="Schleim K.D."/>
            <person name="Yang L."/>
            <person name="Morriello G.J."/>
            <person name="Nargund R."/>
            <person name="Patchett A.A."/>
            <person name="Howard A.D."/>
            <person name="Smith R.G."/>
        </authorList>
    </citation>
    <scope>NUCLEOTIDE SEQUENCE</scope>
</reference>
<feature type="domain" description="G-protein coupled receptors family 1 profile" evidence="11">
    <location>
        <begin position="55"/>
        <end position="519"/>
    </location>
</feature>
<evidence type="ECO:0000256" key="5">
    <source>
        <dbReference type="ARBA" id="ARBA00023136"/>
    </source>
</evidence>
<organism evidence="12">
    <name type="scientific">Sphoeroides nephelus</name>
    <name type="common">southern puffer</name>
    <dbReference type="NCBI Taxonomy" id="39110"/>
    <lineage>
        <taxon>Eukaryota</taxon>
        <taxon>Metazoa</taxon>
        <taxon>Chordata</taxon>
        <taxon>Craniata</taxon>
        <taxon>Vertebrata</taxon>
        <taxon>Euteleostomi</taxon>
        <taxon>Actinopterygii</taxon>
        <taxon>Neopterygii</taxon>
        <taxon>Teleostei</taxon>
        <taxon>Neoteleostei</taxon>
        <taxon>Acanthomorphata</taxon>
        <taxon>Eupercaria</taxon>
        <taxon>Tetraodontiformes</taxon>
        <taxon>Tetradontoidea</taxon>
        <taxon>Tetraodontidae</taxon>
        <taxon>Sphoeroides</taxon>
    </lineage>
</organism>
<keyword evidence="4 8" id="KW-0297">G-protein coupled receptor</keyword>
<keyword evidence="6 8" id="KW-0675">Receptor</keyword>
<evidence type="ECO:0000256" key="9">
    <source>
        <dbReference type="SAM" id="MobiDB-lite"/>
    </source>
</evidence>
<dbReference type="PANTHER" id="PTHR24243:SF7">
    <property type="entry name" value="GROWTH HORMONE SECRETAGOGUE RECEPTOR TYPE 1"/>
    <property type="match status" value="1"/>
</dbReference>
<dbReference type="SMART" id="SM01381">
    <property type="entry name" value="7TM_GPCR_Srsx"/>
    <property type="match status" value="1"/>
</dbReference>
<dbReference type="InterPro" id="IPR017452">
    <property type="entry name" value="GPCR_Rhodpsn_7TM"/>
</dbReference>
<dbReference type="PANTHER" id="PTHR24243">
    <property type="entry name" value="G-PROTEIN COUPLED RECEPTOR"/>
    <property type="match status" value="1"/>
</dbReference>
<sequence>MAEIGSGCEDENCSLASGFLHKCSNQECHWEEPVFGMIVCVTIIYIPLMLFGLLGNILTILVVWLRPYMRSSTYLYLSSLAVSDILILLLLPVDLYKLWRPRPWPFGEIFCKSTMFFSECCTFCSILHITFISLERYLAVCWPFTAKTVVTRRRTRTIIGCIWLGAAISAAPVWVMVGVEEVQSEDQGLSGWRESGAWTGKEGEKGFIIGERERENRDKGLKDEQLEEMNWKDKEMNECGDKNGVTKGFKGGDKSLEVGEGTKEQEHGERAAEGEEAQNKMKEDEGGGGGEGDTDGGGRMQVDTRECRCTDYAVSSGLLSAMLVLSNMYFLVPLCILGLVYGLIGRTLWLRSQISRRDVNNRNTVKMLGVIVLVFVLCWLPFHVGRTIFFFSLGSDRPGVNASHALLDSRVPLELPPPGALGESDEAAGDAFSEAQTGRGDGGRAVLDTRGTEARSDGEAAGPSTPEATTADPYDAENSTPLDDTHSHSQYFLYYLSQYFNLVSSVLFYLSAAINPLLYNLMSERYRHAVHSLLPRRAGTRARRLQTLTAVHSITTTTM</sequence>
<keyword evidence="5 10" id="KW-0472">Membrane</keyword>
<dbReference type="EMBL" id="AF082211">
    <property type="protein sequence ID" value="AAC33474.1"/>
    <property type="molecule type" value="Genomic_DNA"/>
</dbReference>
<feature type="region of interest" description="Disordered" evidence="9">
    <location>
        <begin position="237"/>
        <end position="300"/>
    </location>
</feature>
<evidence type="ECO:0000259" key="11">
    <source>
        <dbReference type="PROSITE" id="PS50262"/>
    </source>
</evidence>
<dbReference type="Gene3D" id="1.20.1070.10">
    <property type="entry name" value="Rhodopsin 7-helix transmembrane proteins"/>
    <property type="match status" value="2"/>
</dbReference>
<dbReference type="SUPFAM" id="SSF81321">
    <property type="entry name" value="Family A G protein-coupled receptor-like"/>
    <property type="match status" value="3"/>
</dbReference>
<keyword evidence="7 8" id="KW-0807">Transducer</keyword>
<dbReference type="AlphaFoldDB" id="O93414"/>